<accession>A0AAE8XLZ1</accession>
<sequence>MAQGAPVSEAQQVITIDDISADNAPAIYVTGGLNQFLEAVTAEVTAEVPDLTTAKGRARIASLANKVSKSKKAVEDPGRDYLKRLKEMPKVVETELREFVNSMNALRDATRKPLTDWEAADLARRDKHTDGVQRIIDLTFFAETPSAATVAQIIAELELVEINDSWEEFLPEAAQAKDRSLATLRTLLADRTKHEAELAEIAKFKAEKAEREQKDRDAEIARQAVERAQRELDQKAQAEREAAAKREQELIDQAAQARRDAEQKQRDADAAAENQALQLKLAAEREERQKLQAEQDRIAAEQRQAAAVERARLDEISRQEQEAAEARRIAEAREADKAHIKSVCLAAQQAMVNLGVDEACAKAVIILIHQKKIPAITINY</sequence>
<keyword evidence="3" id="KW-1185">Reference proteome</keyword>
<evidence type="ECO:0000313" key="3">
    <source>
        <dbReference type="Proteomes" id="UP000828785"/>
    </source>
</evidence>
<feature type="compositionally biased region" description="Basic and acidic residues" evidence="1">
    <location>
        <begin position="257"/>
        <end position="269"/>
    </location>
</feature>
<evidence type="ECO:0000313" key="2">
    <source>
        <dbReference type="EMBL" id="UAW53902.1"/>
    </source>
</evidence>
<dbReference type="Proteomes" id="UP000828785">
    <property type="component" value="Segment"/>
</dbReference>
<proteinExistence type="predicted"/>
<name>A0AAE8XLZ1_9CAUD</name>
<evidence type="ECO:0000256" key="1">
    <source>
        <dbReference type="SAM" id="MobiDB-lite"/>
    </source>
</evidence>
<gene>
    <name evidence="2" type="ORF">psageK9_32c</name>
</gene>
<reference evidence="2" key="1">
    <citation type="submission" date="2021-08" db="EMBL/GenBank/DDBJ databases">
        <authorList>
            <person name="Martino G."/>
            <person name="Holtappels D."/>
            <person name="Wagemans J."/>
            <person name="Lavigne R."/>
            <person name="Turina M."/>
            <person name="Ciuffo M."/>
        </authorList>
    </citation>
    <scope>NUCLEOTIDE SEQUENCE</scope>
</reference>
<dbReference type="EMBL" id="MZ868718">
    <property type="protein sequence ID" value="UAW53902.1"/>
    <property type="molecule type" value="Genomic_DNA"/>
</dbReference>
<organism evidence="2 3">
    <name type="scientific">Pseudomonas phage psageK9</name>
    <dbReference type="NCBI Taxonomy" id="2875722"/>
    <lineage>
        <taxon>Viruses</taxon>
        <taxon>Duplodnaviria</taxon>
        <taxon>Heunggongvirae</taxon>
        <taxon>Uroviricota</taxon>
        <taxon>Caudoviricetes</taxon>
        <taxon>Readingvirus</taxon>
        <taxon>Readingvirus psageK9</taxon>
    </lineage>
</organism>
<feature type="region of interest" description="Disordered" evidence="1">
    <location>
        <begin position="253"/>
        <end position="272"/>
    </location>
</feature>
<protein>
    <submittedName>
        <fullName evidence="2">Uncharacterized protein</fullName>
    </submittedName>
</protein>